<sequence length="132" mass="14757">MDKLDCSIEDNSWLDALSIWFSSSSKTFFLSSILLLMSRKAAWDWSISLIILVSRMISNSVSALLAYSIGCEGTPQNNAVQFRSCYNSTTITEKIPATIFLLSLDNSFNGKTTARITRIELSPSVDTQYRPK</sequence>
<protein>
    <submittedName>
        <fullName evidence="1">Uncharacterized protein</fullName>
    </submittedName>
</protein>
<organism evidence="2">
    <name type="scientific">Camponotus floridanus</name>
    <name type="common">Florida carpenter ant</name>
    <dbReference type="NCBI Taxonomy" id="104421"/>
    <lineage>
        <taxon>Eukaryota</taxon>
        <taxon>Metazoa</taxon>
        <taxon>Ecdysozoa</taxon>
        <taxon>Arthropoda</taxon>
        <taxon>Hexapoda</taxon>
        <taxon>Insecta</taxon>
        <taxon>Pterygota</taxon>
        <taxon>Neoptera</taxon>
        <taxon>Endopterygota</taxon>
        <taxon>Hymenoptera</taxon>
        <taxon>Apocrita</taxon>
        <taxon>Aculeata</taxon>
        <taxon>Formicoidea</taxon>
        <taxon>Formicidae</taxon>
        <taxon>Formicinae</taxon>
        <taxon>Camponotus</taxon>
    </lineage>
</organism>
<keyword evidence="2" id="KW-1185">Reference proteome</keyword>
<proteinExistence type="predicted"/>
<dbReference type="EMBL" id="GL436205">
    <property type="protein sequence ID" value="EFN72275.1"/>
    <property type="molecule type" value="Genomic_DNA"/>
</dbReference>
<dbReference type="InParanoid" id="E2A2R4"/>
<dbReference type="AlphaFoldDB" id="E2A2R4"/>
<accession>E2A2R4</accession>
<dbReference type="Proteomes" id="UP000000311">
    <property type="component" value="Unassembled WGS sequence"/>
</dbReference>
<gene>
    <name evidence="1" type="ORF">EAG_09714</name>
</gene>
<reference evidence="1 2" key="1">
    <citation type="journal article" date="2010" name="Science">
        <title>Genomic comparison of the ants Camponotus floridanus and Harpegnathos saltator.</title>
        <authorList>
            <person name="Bonasio R."/>
            <person name="Zhang G."/>
            <person name="Ye C."/>
            <person name="Mutti N.S."/>
            <person name="Fang X."/>
            <person name="Qin N."/>
            <person name="Donahue G."/>
            <person name="Yang P."/>
            <person name="Li Q."/>
            <person name="Li C."/>
            <person name="Zhang P."/>
            <person name="Huang Z."/>
            <person name="Berger S.L."/>
            <person name="Reinberg D."/>
            <person name="Wang J."/>
            <person name="Liebig J."/>
        </authorList>
    </citation>
    <scope>NUCLEOTIDE SEQUENCE [LARGE SCALE GENOMIC DNA]</scope>
    <source>
        <strain evidence="2">C129</strain>
    </source>
</reference>
<name>E2A2R4_CAMFO</name>
<evidence type="ECO:0000313" key="1">
    <source>
        <dbReference type="EMBL" id="EFN72275.1"/>
    </source>
</evidence>
<evidence type="ECO:0000313" key="2">
    <source>
        <dbReference type="Proteomes" id="UP000000311"/>
    </source>
</evidence>